<dbReference type="EMBL" id="MCGO01000024">
    <property type="protein sequence ID" value="ORY43740.1"/>
    <property type="molecule type" value="Genomic_DNA"/>
</dbReference>
<evidence type="ECO:0000313" key="1">
    <source>
        <dbReference type="EMBL" id="ORY43740.1"/>
    </source>
</evidence>
<name>A0A1Y2C9M7_9FUNG</name>
<proteinExistence type="predicted"/>
<accession>A0A1Y2C9M7</accession>
<comment type="caution">
    <text evidence="1">The sequence shown here is derived from an EMBL/GenBank/DDBJ whole genome shotgun (WGS) entry which is preliminary data.</text>
</comment>
<organism evidence="1 2">
    <name type="scientific">Rhizoclosmatium globosum</name>
    <dbReference type="NCBI Taxonomy" id="329046"/>
    <lineage>
        <taxon>Eukaryota</taxon>
        <taxon>Fungi</taxon>
        <taxon>Fungi incertae sedis</taxon>
        <taxon>Chytridiomycota</taxon>
        <taxon>Chytridiomycota incertae sedis</taxon>
        <taxon>Chytridiomycetes</taxon>
        <taxon>Chytridiales</taxon>
        <taxon>Chytriomycetaceae</taxon>
        <taxon>Rhizoclosmatium</taxon>
    </lineage>
</organism>
<dbReference type="AlphaFoldDB" id="A0A1Y2C9M7"/>
<sequence>MPSLSHQHLTFPVDWIYCNGCWWKGMGQYRFLAGVITDYSTWSISLSSPWDVEPDSTSTITITKMKGRILGIGNNFGSEGIHMWSWFASADVIYAENTFGANFTDYTQTYHLDWQMPPVLQPNFRSREDSDTQTRLLILTCLLDTIAVFGTIKCWETLSLQILQGLGFCG</sequence>
<reference evidence="1 2" key="1">
    <citation type="submission" date="2016-07" db="EMBL/GenBank/DDBJ databases">
        <title>Pervasive Adenine N6-methylation of Active Genes in Fungi.</title>
        <authorList>
            <consortium name="DOE Joint Genome Institute"/>
            <person name="Mondo S.J."/>
            <person name="Dannebaum R.O."/>
            <person name="Kuo R.C."/>
            <person name="Labutti K."/>
            <person name="Haridas S."/>
            <person name="Kuo A."/>
            <person name="Salamov A."/>
            <person name="Ahrendt S.R."/>
            <person name="Lipzen A."/>
            <person name="Sullivan W."/>
            <person name="Andreopoulos W.B."/>
            <person name="Clum A."/>
            <person name="Lindquist E."/>
            <person name="Daum C."/>
            <person name="Ramamoorthy G.K."/>
            <person name="Gryganskyi A."/>
            <person name="Culley D."/>
            <person name="Magnuson J.K."/>
            <person name="James T.Y."/>
            <person name="O'Malley M.A."/>
            <person name="Stajich J.E."/>
            <person name="Spatafora J.W."/>
            <person name="Visel A."/>
            <person name="Grigoriev I.V."/>
        </authorList>
    </citation>
    <scope>NUCLEOTIDE SEQUENCE [LARGE SCALE GENOMIC DNA]</scope>
    <source>
        <strain evidence="1 2">JEL800</strain>
    </source>
</reference>
<gene>
    <name evidence="1" type="ORF">BCR33DRAFT_247217</name>
</gene>
<keyword evidence="2" id="KW-1185">Reference proteome</keyword>
<protein>
    <submittedName>
        <fullName evidence="1">Uncharacterized protein</fullName>
    </submittedName>
</protein>
<evidence type="ECO:0000313" key="2">
    <source>
        <dbReference type="Proteomes" id="UP000193642"/>
    </source>
</evidence>
<dbReference type="Proteomes" id="UP000193642">
    <property type="component" value="Unassembled WGS sequence"/>
</dbReference>